<reference evidence="1" key="1">
    <citation type="submission" date="2013-12" db="EMBL/GenBank/DDBJ databases">
        <title>The Genome Sequence of Aphanomyces invadans NJM9701.</title>
        <authorList>
            <consortium name="The Broad Institute Genomics Platform"/>
            <person name="Russ C."/>
            <person name="Tyler B."/>
            <person name="van West P."/>
            <person name="Dieguez-Uribeondo J."/>
            <person name="Young S.K."/>
            <person name="Zeng Q."/>
            <person name="Gargeya S."/>
            <person name="Fitzgerald M."/>
            <person name="Abouelleil A."/>
            <person name="Alvarado L."/>
            <person name="Chapman S.B."/>
            <person name="Gainer-Dewar J."/>
            <person name="Goldberg J."/>
            <person name="Griggs A."/>
            <person name="Gujja S."/>
            <person name="Hansen M."/>
            <person name="Howarth C."/>
            <person name="Imamovic A."/>
            <person name="Ireland A."/>
            <person name="Larimer J."/>
            <person name="McCowan C."/>
            <person name="Murphy C."/>
            <person name="Pearson M."/>
            <person name="Poon T.W."/>
            <person name="Priest M."/>
            <person name="Roberts A."/>
            <person name="Saif S."/>
            <person name="Shea T."/>
            <person name="Sykes S."/>
            <person name="Wortman J."/>
            <person name="Nusbaum C."/>
            <person name="Birren B."/>
        </authorList>
    </citation>
    <scope>NUCLEOTIDE SEQUENCE [LARGE SCALE GENOMIC DNA]</scope>
    <source>
        <strain evidence="1">NJM9701</strain>
    </source>
</reference>
<dbReference type="PANTHER" id="PTHR47169:SF2">
    <property type="entry name" value="OS01G0541250 PROTEIN"/>
    <property type="match status" value="1"/>
</dbReference>
<dbReference type="GO" id="GO:0003676">
    <property type="term" value="F:nucleic acid binding"/>
    <property type="evidence" value="ECO:0007669"/>
    <property type="project" value="InterPro"/>
</dbReference>
<accession>A0A024TDB1</accession>
<dbReference type="RefSeq" id="XP_008880164.1">
    <property type="nucleotide sequence ID" value="XM_008881942.1"/>
</dbReference>
<dbReference type="GeneID" id="20091195"/>
<evidence type="ECO:0000313" key="1">
    <source>
        <dbReference type="EMBL" id="ETV91327.1"/>
    </source>
</evidence>
<dbReference type="OrthoDB" id="113327at2759"/>
<dbReference type="EMBL" id="KI914012">
    <property type="protein sequence ID" value="ETV91327.1"/>
    <property type="molecule type" value="Genomic_DNA"/>
</dbReference>
<dbReference type="AlphaFoldDB" id="A0A024TDB1"/>
<dbReference type="InterPro" id="IPR036397">
    <property type="entry name" value="RNaseH_sf"/>
</dbReference>
<name>A0A024TDB1_9STRA</name>
<sequence>MSWTFFNAIQSLQHRSLARTIDELVSAVEVAFKDLHHVVLDKTFVTLQTVMEETLKVGGDNCFTLPHSKKDKLSKEGKLKARLLCEEQMDRLSEVFNVSCSIGLSMNRDGISRVCDVINHIALDNDD</sequence>
<organism evidence="1">
    <name type="scientific">Aphanomyces invadans</name>
    <dbReference type="NCBI Taxonomy" id="157072"/>
    <lineage>
        <taxon>Eukaryota</taxon>
        <taxon>Sar</taxon>
        <taxon>Stramenopiles</taxon>
        <taxon>Oomycota</taxon>
        <taxon>Saprolegniomycetes</taxon>
        <taxon>Saprolegniales</taxon>
        <taxon>Verrucalvaceae</taxon>
        <taxon>Aphanomyces</taxon>
    </lineage>
</organism>
<proteinExistence type="predicted"/>
<dbReference type="PANTHER" id="PTHR47169">
    <property type="entry name" value="OS01G0541250 PROTEIN"/>
    <property type="match status" value="1"/>
</dbReference>
<dbReference type="Gene3D" id="3.30.420.10">
    <property type="entry name" value="Ribonuclease H-like superfamily/Ribonuclease H"/>
    <property type="match status" value="1"/>
</dbReference>
<dbReference type="VEuPathDB" id="FungiDB:H310_14145"/>
<gene>
    <name evidence="1" type="ORF">H310_14145</name>
</gene>
<protein>
    <submittedName>
        <fullName evidence="1">Uncharacterized protein</fullName>
    </submittedName>
</protein>